<evidence type="ECO:0000313" key="1">
    <source>
        <dbReference type="EMBL" id="APU87065.1"/>
    </source>
</evidence>
<organism evidence="1">
    <name type="scientific">Clostridium botulinum</name>
    <dbReference type="NCBI Taxonomy" id="1491"/>
    <lineage>
        <taxon>Bacteria</taxon>
        <taxon>Bacillati</taxon>
        <taxon>Bacillota</taxon>
        <taxon>Clostridia</taxon>
        <taxon>Eubacteriales</taxon>
        <taxon>Clostridiaceae</taxon>
        <taxon>Clostridium</taxon>
    </lineage>
</organism>
<accession>A0A1L7JNL6</accession>
<name>A0A1L7JNL6_CLOBO</name>
<dbReference type="EMBL" id="CP015708">
    <property type="protein sequence ID" value="APU87065.1"/>
    <property type="molecule type" value="Genomic_DNA"/>
</dbReference>
<dbReference type="AlphaFoldDB" id="A0A1L7JNL6"/>
<sequence length="34" mass="4108">MYENLDIFQFGEYIINIFSEKSIERLMCSLMICI</sequence>
<geneLocation type="plasmid" evidence="1">
    <name>pNPD8_2</name>
</geneLocation>
<protein>
    <submittedName>
        <fullName evidence="1">Uncharacterized protein</fullName>
    </submittedName>
</protein>
<keyword evidence="1" id="KW-0614">Plasmid</keyword>
<proteinExistence type="predicted"/>
<reference evidence="1" key="1">
    <citation type="submission" date="2016-05" db="EMBL/GenBank/DDBJ databases">
        <authorList>
            <person name="Lavstsen T."/>
            <person name="Jespersen J.S."/>
        </authorList>
    </citation>
    <scope>NUCLEOTIDE SEQUENCE</scope>
    <source>
        <strain evidence="1">CDC69096</strain>
        <plasmid evidence="1">pNPD8_2</plasmid>
    </source>
</reference>
<gene>
    <name evidence="1" type="ORF">NPD8_4296</name>
</gene>